<evidence type="ECO:0000256" key="1">
    <source>
        <dbReference type="ARBA" id="ARBA00022741"/>
    </source>
</evidence>
<evidence type="ECO:0000313" key="4">
    <source>
        <dbReference type="EMBL" id="MBN0048596.1"/>
    </source>
</evidence>
<dbReference type="InterPro" id="IPR011990">
    <property type="entry name" value="TPR-like_helical_dom_sf"/>
</dbReference>
<evidence type="ECO:0000313" key="5">
    <source>
        <dbReference type="Proteomes" id="UP000788262"/>
    </source>
</evidence>
<dbReference type="PANTHER" id="PTHR16305">
    <property type="entry name" value="TESTICULAR SOLUBLE ADENYLYL CYCLASE"/>
    <property type="match status" value="1"/>
</dbReference>
<dbReference type="CDD" id="cd06170">
    <property type="entry name" value="LuxR_C_like"/>
    <property type="match status" value="1"/>
</dbReference>
<dbReference type="EMBL" id="JAFFZS010000042">
    <property type="protein sequence ID" value="MBN0048596.1"/>
    <property type="molecule type" value="Genomic_DNA"/>
</dbReference>
<evidence type="ECO:0000259" key="3">
    <source>
        <dbReference type="PROSITE" id="PS50043"/>
    </source>
</evidence>
<protein>
    <submittedName>
        <fullName evidence="4">AAA family ATPase</fullName>
    </submittedName>
</protein>
<dbReference type="SUPFAM" id="SSF48452">
    <property type="entry name" value="TPR-like"/>
    <property type="match status" value="2"/>
</dbReference>
<dbReference type="InterPro" id="IPR019734">
    <property type="entry name" value="TPR_rpt"/>
</dbReference>
<dbReference type="Pfam" id="PF00196">
    <property type="entry name" value="GerE"/>
    <property type="match status" value="1"/>
</dbReference>
<dbReference type="InterPro" id="IPR027417">
    <property type="entry name" value="P-loop_NTPase"/>
</dbReference>
<dbReference type="PROSITE" id="PS50043">
    <property type="entry name" value="HTH_LUXR_2"/>
    <property type="match status" value="1"/>
</dbReference>
<dbReference type="SUPFAM" id="SSF52540">
    <property type="entry name" value="P-loop containing nucleoside triphosphate hydrolases"/>
    <property type="match status" value="1"/>
</dbReference>
<gene>
    <name evidence="4" type="ORF">JS756_31805</name>
</gene>
<accession>A0ABS2VZM5</accession>
<name>A0ABS2VZM5_STRAS</name>
<feature type="domain" description="HTH luxR-type" evidence="3">
    <location>
        <begin position="867"/>
        <end position="929"/>
    </location>
</feature>
<sequence length="929" mass="98705">MVPTLLGRARERDTLYELLERPGGASVLLRGGFGSGKSGLLTDLGERARNAGFAVLSACYEPPASHRPQPAASPAMCSLVPAGGGERAVALVRWLASGDATPPADGLFADARSAPMQRVLVLVDDLQWADAASLRGLRSIARAVGAHPVTVVCAMGPGESVDEPALGAVLRLLEHHVRLSPLDESAVAERLAGIADASEDGQTVVDVLCPLLAEAAGNQYLVRTLLAAADPQQHDENGRLERPPLHTTLAGALEPLLADVGVAARAALRRIGPGAERVAAVLASLGSAQLPEVIAHAGAMDRHTVEDALHSLARAELVRHAGQRARLHPPLLAAGLAQGVTPSCRKRHHARAAELLLSWGASAEQLAPHLVHGPTGMEGAAAVLRRAAQAALDRGAPDEAVVYLRRTLSEDLDAQERGEVLTLIGAARLDSDLPAAVPELRSSLRLGATPRARARSARSLTGALFAMDRYGEALTMLEGTIQRLRGEDAAAALRLELDYLLVSLGEAASAVRAWPRLRELRLQDAEDDAGRRALAALLSFRGAALGEGAEDVVELARLGLSRGMAPVGDESIVYPCAVLALGAAGRPDLTFEYADAAVAETRARASALSYAQALSTRANAQCRRGAFADARTDAKHALAAFRDIGVDHRESHCVFAVATLAEAFVRQGRTQQAEDLFGECDLSGPLGFHTIYDYPLLVRGWVHAADNRFERALADFLHLGERLNARGMAGPGFYPWRSEAARMHLLLGDRQSALTLADEELRRARAWGVAEMTAVALRGRALVVGHEEGLELLDEAARLLSGNAARFRYAQVQADRGTSAVRHGRPEDARAALQEAVSVAHECGAEPIAQQARAGLRELGDRPRTPTFRGREALTPAQRQVAELAAQGMTNTEIASHLFVGLRTVEMHLSKVYAKLDVTGRHALEQALR</sequence>
<evidence type="ECO:0000256" key="2">
    <source>
        <dbReference type="ARBA" id="ARBA00022840"/>
    </source>
</evidence>
<dbReference type="InterPro" id="IPR036388">
    <property type="entry name" value="WH-like_DNA-bd_sf"/>
</dbReference>
<dbReference type="InterPro" id="IPR041664">
    <property type="entry name" value="AAA_16"/>
</dbReference>
<dbReference type="SUPFAM" id="SSF46894">
    <property type="entry name" value="C-terminal effector domain of the bipartite response regulators"/>
    <property type="match status" value="1"/>
</dbReference>
<keyword evidence="2" id="KW-0067">ATP-binding</keyword>
<reference evidence="4 5" key="1">
    <citation type="submission" date="2021-02" db="EMBL/GenBank/DDBJ databases">
        <title>Whole genome sequencing of Streptomyces actuosus VRA1.</title>
        <authorList>
            <person name="Sen G."/>
            <person name="Sen A."/>
        </authorList>
    </citation>
    <scope>NUCLEOTIDE SEQUENCE [LARGE SCALE GENOMIC DNA]</scope>
    <source>
        <strain evidence="4 5">VRA1</strain>
    </source>
</reference>
<dbReference type="SMART" id="SM00421">
    <property type="entry name" value="HTH_LUXR"/>
    <property type="match status" value="1"/>
</dbReference>
<keyword evidence="1" id="KW-0547">Nucleotide-binding</keyword>
<comment type="caution">
    <text evidence="4">The sequence shown here is derived from an EMBL/GenBank/DDBJ whole genome shotgun (WGS) entry which is preliminary data.</text>
</comment>
<dbReference type="Gene3D" id="1.25.40.10">
    <property type="entry name" value="Tetratricopeptide repeat domain"/>
    <property type="match status" value="1"/>
</dbReference>
<dbReference type="SMART" id="SM00028">
    <property type="entry name" value="TPR"/>
    <property type="match status" value="3"/>
</dbReference>
<dbReference type="Pfam" id="PF13191">
    <property type="entry name" value="AAA_16"/>
    <property type="match status" value="1"/>
</dbReference>
<dbReference type="Proteomes" id="UP000788262">
    <property type="component" value="Unassembled WGS sequence"/>
</dbReference>
<keyword evidence="5" id="KW-1185">Reference proteome</keyword>
<dbReference type="InterPro" id="IPR000792">
    <property type="entry name" value="Tscrpt_reg_LuxR_C"/>
</dbReference>
<proteinExistence type="predicted"/>
<dbReference type="PANTHER" id="PTHR16305:SF35">
    <property type="entry name" value="TRANSCRIPTIONAL ACTIVATOR DOMAIN"/>
    <property type="match status" value="1"/>
</dbReference>
<dbReference type="PRINTS" id="PR00038">
    <property type="entry name" value="HTHLUXR"/>
</dbReference>
<organism evidence="4 5">
    <name type="scientific">Streptomyces actuosus</name>
    <dbReference type="NCBI Taxonomy" id="1885"/>
    <lineage>
        <taxon>Bacteria</taxon>
        <taxon>Bacillati</taxon>
        <taxon>Actinomycetota</taxon>
        <taxon>Actinomycetes</taxon>
        <taxon>Kitasatosporales</taxon>
        <taxon>Streptomycetaceae</taxon>
        <taxon>Streptomyces</taxon>
    </lineage>
</organism>
<dbReference type="RefSeq" id="WP_205386727.1">
    <property type="nucleotide sequence ID" value="NZ_JAFFZS010000042.1"/>
</dbReference>
<dbReference type="InterPro" id="IPR016032">
    <property type="entry name" value="Sig_transdc_resp-reg_C-effctor"/>
</dbReference>
<dbReference type="Gene3D" id="1.10.10.10">
    <property type="entry name" value="Winged helix-like DNA-binding domain superfamily/Winged helix DNA-binding domain"/>
    <property type="match status" value="1"/>
</dbReference>